<feature type="domain" description="DUF4789" evidence="3">
    <location>
        <begin position="65"/>
        <end position="148"/>
    </location>
</feature>
<protein>
    <submittedName>
        <fullName evidence="4">CLUMA_CG002566, isoform A</fullName>
    </submittedName>
</protein>
<feature type="domain" description="DUF4789" evidence="3">
    <location>
        <begin position="220"/>
        <end position="285"/>
    </location>
</feature>
<gene>
    <name evidence="4" type="ORF">CLUMA_CG002566</name>
</gene>
<evidence type="ECO:0000313" key="5">
    <source>
        <dbReference type="Proteomes" id="UP000183832"/>
    </source>
</evidence>
<dbReference type="PANTHER" id="PTHR21177">
    <property type="entry name" value="IP06524P-RELATED"/>
    <property type="match status" value="1"/>
</dbReference>
<proteinExistence type="predicted"/>
<feature type="chain" id="PRO_5013244192" evidence="2">
    <location>
        <begin position="29"/>
        <end position="368"/>
    </location>
</feature>
<organism evidence="4 5">
    <name type="scientific">Clunio marinus</name>
    <dbReference type="NCBI Taxonomy" id="568069"/>
    <lineage>
        <taxon>Eukaryota</taxon>
        <taxon>Metazoa</taxon>
        <taxon>Ecdysozoa</taxon>
        <taxon>Arthropoda</taxon>
        <taxon>Hexapoda</taxon>
        <taxon>Insecta</taxon>
        <taxon>Pterygota</taxon>
        <taxon>Neoptera</taxon>
        <taxon>Endopterygota</taxon>
        <taxon>Diptera</taxon>
        <taxon>Nematocera</taxon>
        <taxon>Chironomoidea</taxon>
        <taxon>Chironomidae</taxon>
        <taxon>Clunio</taxon>
    </lineage>
</organism>
<dbReference type="OrthoDB" id="6338576at2759"/>
<accession>A0A1J1HMV6</accession>
<feature type="region of interest" description="Disordered" evidence="1">
    <location>
        <begin position="198"/>
        <end position="220"/>
    </location>
</feature>
<evidence type="ECO:0000259" key="3">
    <source>
        <dbReference type="Pfam" id="PF16033"/>
    </source>
</evidence>
<evidence type="ECO:0000256" key="2">
    <source>
        <dbReference type="SAM" id="SignalP"/>
    </source>
</evidence>
<feature type="compositionally biased region" description="Polar residues" evidence="1">
    <location>
        <begin position="211"/>
        <end position="220"/>
    </location>
</feature>
<dbReference type="Pfam" id="PF16033">
    <property type="entry name" value="DUF4789"/>
    <property type="match status" value="2"/>
</dbReference>
<evidence type="ECO:0000256" key="1">
    <source>
        <dbReference type="SAM" id="MobiDB-lite"/>
    </source>
</evidence>
<dbReference type="Proteomes" id="UP000183832">
    <property type="component" value="Unassembled WGS sequence"/>
</dbReference>
<feature type="signal peptide" evidence="2">
    <location>
        <begin position="1"/>
        <end position="28"/>
    </location>
</feature>
<dbReference type="PANTHER" id="PTHR21177:SF4">
    <property type="entry name" value="IP06524P"/>
    <property type="match status" value="1"/>
</dbReference>
<evidence type="ECO:0000313" key="4">
    <source>
        <dbReference type="EMBL" id="CRK88842.1"/>
    </source>
</evidence>
<dbReference type="InterPro" id="IPR031993">
    <property type="entry name" value="DUF4789"/>
</dbReference>
<keyword evidence="2" id="KW-0732">Signal</keyword>
<name>A0A1J1HMV6_9DIPT</name>
<reference evidence="4 5" key="1">
    <citation type="submission" date="2015-04" db="EMBL/GenBank/DDBJ databases">
        <authorList>
            <person name="Syromyatnikov M.Y."/>
            <person name="Popov V.N."/>
        </authorList>
    </citation>
    <scope>NUCLEOTIDE SEQUENCE [LARGE SCALE GENOMIC DNA]</scope>
</reference>
<dbReference type="AlphaFoldDB" id="A0A1J1HMV6"/>
<keyword evidence="5" id="KW-1185">Reference proteome</keyword>
<dbReference type="EMBL" id="CVRI01000010">
    <property type="protein sequence ID" value="CRK88842.1"/>
    <property type="molecule type" value="Genomic_DNA"/>
</dbReference>
<sequence length="368" mass="41283">MATLEMRALKFLFIFCLGIFELGSMVESVPQLTQTTAGIFFPSEDTNIKRKPSHNRKPLEDLRLCYENELLYPGDNEGDWVCDCKPGYVHYPATGKCYEVYTQGPCNNNQIIVLKEGSNIPECVKNRCDNGKIFYNDNCYPLNSEEACRQYSAYIGRRVFLVPDPTTMNLICADEDFRYACVIDCCIAIKSDSGVVYPESDTNENRKPQSHMRQPVTSSKCGEGELLYPGDTAGDWTCDCRPTFLYDPGTMKCYRAYSKGPCQANEIFFLPKSSFIPKCEQNICGAGRILFNNVCAEIDGFVGCKQPSPGRFTHRVVVDATTLQLTCLFLTHSRSPEPIDEKEGIYETKACFIGGKRSQEGLCPTSES</sequence>